<dbReference type="PANTHER" id="PTHR42771">
    <property type="entry name" value="IRON(3+)-HYDROXAMATE IMPORT ATP-BINDING PROTEIN FHUC"/>
    <property type="match status" value="1"/>
</dbReference>
<keyword evidence="5" id="KW-0547">Nucleotide-binding</keyword>
<keyword evidence="9" id="KW-0472">Membrane</keyword>
<dbReference type="AlphaFoldDB" id="A0AAW9K3L0"/>
<dbReference type="SUPFAM" id="SSF52540">
    <property type="entry name" value="P-loop containing nucleoside triphosphate hydrolases"/>
    <property type="match status" value="1"/>
</dbReference>
<comment type="subcellular location">
    <subcellularLocation>
        <location evidence="1">Cell membrane</location>
        <topology evidence="1">Peripheral membrane protein</topology>
    </subcellularLocation>
</comment>
<evidence type="ECO:0000313" key="11">
    <source>
        <dbReference type="EMBL" id="MDZ5759115.1"/>
    </source>
</evidence>
<dbReference type="Gene3D" id="3.40.50.300">
    <property type="entry name" value="P-loop containing nucleotide triphosphate hydrolases"/>
    <property type="match status" value="1"/>
</dbReference>
<dbReference type="InterPro" id="IPR003593">
    <property type="entry name" value="AAA+_ATPase"/>
</dbReference>
<dbReference type="GeneID" id="83604906"/>
<dbReference type="GO" id="GO:0006826">
    <property type="term" value="P:iron ion transport"/>
    <property type="evidence" value="ECO:0007669"/>
    <property type="project" value="UniProtKB-KW"/>
</dbReference>
<evidence type="ECO:0000256" key="2">
    <source>
        <dbReference type="ARBA" id="ARBA00022448"/>
    </source>
</evidence>
<protein>
    <submittedName>
        <fullName evidence="11">ABC transporter ATP-binding protein</fullName>
    </submittedName>
</protein>
<dbReference type="CDD" id="cd03214">
    <property type="entry name" value="ABC_Iron-Siderophores_B12_Hemin"/>
    <property type="match status" value="1"/>
</dbReference>
<proteinExistence type="predicted"/>
<evidence type="ECO:0000259" key="10">
    <source>
        <dbReference type="PROSITE" id="PS50893"/>
    </source>
</evidence>
<accession>A0AAW9K3L0</accession>
<dbReference type="PANTHER" id="PTHR42771:SF4">
    <property type="entry name" value="IRON(3+)-HYDROXAMATE IMPORT ATP-BINDING PROTEIN FHUC"/>
    <property type="match status" value="1"/>
</dbReference>
<name>A0AAW9K3L0_CARML</name>
<keyword evidence="6 11" id="KW-0067">ATP-binding</keyword>
<evidence type="ECO:0000256" key="7">
    <source>
        <dbReference type="ARBA" id="ARBA00023004"/>
    </source>
</evidence>
<keyword evidence="2" id="KW-0813">Transport</keyword>
<dbReference type="Pfam" id="PF00005">
    <property type="entry name" value="ABC_tran"/>
    <property type="match status" value="1"/>
</dbReference>
<dbReference type="InterPro" id="IPR027417">
    <property type="entry name" value="P-loop_NTPase"/>
</dbReference>
<dbReference type="GO" id="GO:0005886">
    <property type="term" value="C:plasma membrane"/>
    <property type="evidence" value="ECO:0007669"/>
    <property type="project" value="UniProtKB-SubCell"/>
</dbReference>
<comment type="caution">
    <text evidence="11">The sequence shown here is derived from an EMBL/GenBank/DDBJ whole genome shotgun (WGS) entry which is preliminary data.</text>
</comment>
<sequence>MEAVKATGITMQYEKKRVIEDLDIVLPLGKITALIGPNGSCKSTLLKGVTRYLKPVAGEFFVKEKLVQEYDPKEMAKLVAMLPQNPLAPSDITVLDLVKYGRFPHQNTFGRFTKEDQMQVDWALKETELEELKNEPVESLSGGQRQRVWIAMTLAQNSDILLLDEPTTFLDLAHQLDILKLLTRLNKEMGKTIIMVIHDLNMAARFADYMVCLSDGKLLYQGETADVFTHEMLVDVFQIDAEITTDKRTGKPMMLSYDTM</sequence>
<dbReference type="InterPro" id="IPR003439">
    <property type="entry name" value="ABC_transporter-like_ATP-bd"/>
</dbReference>
<evidence type="ECO:0000256" key="5">
    <source>
        <dbReference type="ARBA" id="ARBA00022741"/>
    </source>
</evidence>
<evidence type="ECO:0000256" key="9">
    <source>
        <dbReference type="ARBA" id="ARBA00023136"/>
    </source>
</evidence>
<dbReference type="InterPro" id="IPR017871">
    <property type="entry name" value="ABC_transporter-like_CS"/>
</dbReference>
<keyword evidence="7" id="KW-0408">Iron</keyword>
<dbReference type="EMBL" id="JAVBVO010000003">
    <property type="protein sequence ID" value="MDZ5759115.1"/>
    <property type="molecule type" value="Genomic_DNA"/>
</dbReference>
<feature type="domain" description="ABC transporter" evidence="10">
    <location>
        <begin position="4"/>
        <end position="240"/>
    </location>
</feature>
<evidence type="ECO:0000256" key="8">
    <source>
        <dbReference type="ARBA" id="ARBA00023065"/>
    </source>
</evidence>
<evidence type="ECO:0000256" key="1">
    <source>
        <dbReference type="ARBA" id="ARBA00004202"/>
    </source>
</evidence>
<reference evidence="11" key="1">
    <citation type="submission" date="2023-08" db="EMBL/GenBank/DDBJ databases">
        <title>Genomic characterization of piscicolin 126 produced by Carnobacterium maltaromaticum CM22 strain isolated from salmon (Salmo salar).</title>
        <authorList>
            <person name="Gonzalez-Gragera E."/>
            <person name="Garcia-Lopez J.D."/>
            <person name="Teso-Perez C."/>
            <person name="Gimenez-Hernandez I."/>
            <person name="Peralta-Sanchez J.M."/>
            <person name="Valdivia E."/>
            <person name="Montalban-Lopez M."/>
            <person name="Martin-Platero A.M."/>
            <person name="Banos A."/>
            <person name="Martinez-Bueno M."/>
        </authorList>
    </citation>
    <scope>NUCLEOTIDE SEQUENCE</scope>
    <source>
        <strain evidence="11">CM22</strain>
    </source>
</reference>
<dbReference type="FunFam" id="3.40.50.300:FF:000134">
    <property type="entry name" value="Iron-enterobactin ABC transporter ATP-binding protein"/>
    <property type="match status" value="1"/>
</dbReference>
<evidence type="ECO:0000256" key="3">
    <source>
        <dbReference type="ARBA" id="ARBA00022475"/>
    </source>
</evidence>
<organism evidence="11 12">
    <name type="scientific">Carnobacterium maltaromaticum</name>
    <name type="common">Carnobacterium piscicola</name>
    <dbReference type="NCBI Taxonomy" id="2751"/>
    <lineage>
        <taxon>Bacteria</taxon>
        <taxon>Bacillati</taxon>
        <taxon>Bacillota</taxon>
        <taxon>Bacilli</taxon>
        <taxon>Lactobacillales</taxon>
        <taxon>Carnobacteriaceae</taxon>
        <taxon>Carnobacterium</taxon>
    </lineage>
</organism>
<keyword evidence="3" id="KW-1003">Cell membrane</keyword>
<dbReference type="GO" id="GO:0016887">
    <property type="term" value="F:ATP hydrolysis activity"/>
    <property type="evidence" value="ECO:0007669"/>
    <property type="project" value="InterPro"/>
</dbReference>
<gene>
    <name evidence="11" type="ORF">RAK27_10640</name>
</gene>
<evidence type="ECO:0000256" key="4">
    <source>
        <dbReference type="ARBA" id="ARBA00022496"/>
    </source>
</evidence>
<evidence type="ECO:0000313" key="12">
    <source>
        <dbReference type="Proteomes" id="UP001290462"/>
    </source>
</evidence>
<dbReference type="PROSITE" id="PS00211">
    <property type="entry name" value="ABC_TRANSPORTER_1"/>
    <property type="match status" value="1"/>
</dbReference>
<keyword evidence="8" id="KW-0406">Ion transport</keyword>
<keyword evidence="4" id="KW-0410">Iron transport</keyword>
<dbReference type="SMART" id="SM00382">
    <property type="entry name" value="AAA"/>
    <property type="match status" value="1"/>
</dbReference>
<evidence type="ECO:0000256" key="6">
    <source>
        <dbReference type="ARBA" id="ARBA00022840"/>
    </source>
</evidence>
<dbReference type="InterPro" id="IPR051535">
    <property type="entry name" value="Siderophore_ABC-ATPase"/>
</dbReference>
<dbReference type="Proteomes" id="UP001290462">
    <property type="component" value="Unassembled WGS sequence"/>
</dbReference>
<dbReference type="RefSeq" id="WP_010052756.1">
    <property type="nucleotide sequence ID" value="NZ_BJOJ01000059.1"/>
</dbReference>
<dbReference type="PROSITE" id="PS50893">
    <property type="entry name" value="ABC_TRANSPORTER_2"/>
    <property type="match status" value="1"/>
</dbReference>
<dbReference type="GO" id="GO:0005524">
    <property type="term" value="F:ATP binding"/>
    <property type="evidence" value="ECO:0007669"/>
    <property type="project" value="UniProtKB-KW"/>
</dbReference>